<organism evidence="2 3">
    <name type="scientific">Candidatus Dormiibacter inghamiae</name>
    <dbReference type="NCBI Taxonomy" id="3127013"/>
    <lineage>
        <taxon>Bacteria</taxon>
        <taxon>Bacillati</taxon>
        <taxon>Candidatus Dormiibacterota</taxon>
        <taxon>Candidatus Dormibacteria</taxon>
        <taxon>Candidatus Dormibacterales</taxon>
        <taxon>Candidatus Dormibacteraceae</taxon>
        <taxon>Candidatus Dormiibacter</taxon>
    </lineage>
</organism>
<feature type="domain" description="DUF7768" evidence="1">
    <location>
        <begin position="42"/>
        <end position="127"/>
    </location>
</feature>
<evidence type="ECO:0000313" key="3">
    <source>
        <dbReference type="Proteomes" id="UP000620075"/>
    </source>
</evidence>
<dbReference type="RefSeq" id="WP_338177152.1">
    <property type="nucleotide sequence ID" value="NZ_JAEKNQ010000020.1"/>
</dbReference>
<name>A0A934K8R4_9BACT</name>
<dbReference type="Pfam" id="PF24963">
    <property type="entry name" value="DUF7768"/>
    <property type="match status" value="1"/>
</dbReference>
<protein>
    <recommendedName>
        <fullName evidence="1">DUF7768 domain-containing protein</fullName>
    </recommendedName>
</protein>
<reference evidence="2 3" key="1">
    <citation type="submission" date="2020-10" db="EMBL/GenBank/DDBJ databases">
        <title>Ca. Dormibacterota MAGs.</title>
        <authorList>
            <person name="Montgomery K."/>
        </authorList>
    </citation>
    <scope>NUCLEOTIDE SEQUENCE [LARGE SCALE GENOMIC DNA]</scope>
    <source>
        <strain evidence="2">SC8811_S16_3</strain>
    </source>
</reference>
<accession>A0A934K8R4</accession>
<dbReference type="EMBL" id="JAEKNQ010000020">
    <property type="protein sequence ID" value="MBJ7602562.1"/>
    <property type="molecule type" value="Genomic_DNA"/>
</dbReference>
<comment type="caution">
    <text evidence="2">The sequence shown here is derived from an EMBL/GenBank/DDBJ whole genome shotgun (WGS) entry which is preliminary data.</text>
</comment>
<evidence type="ECO:0000259" key="1">
    <source>
        <dbReference type="Pfam" id="PF24963"/>
    </source>
</evidence>
<evidence type="ECO:0000313" key="2">
    <source>
        <dbReference type="EMBL" id="MBJ7602562.1"/>
    </source>
</evidence>
<dbReference type="Proteomes" id="UP000620075">
    <property type="component" value="Unassembled WGS sequence"/>
</dbReference>
<sequence length="150" mass="16995">MEAVSAKAADDILDRIFAPTPKPSALDQAEETLRHPKKLVYAAMSNRNFFWRHHVQKFILDSGLVPLSPFMLFDYYLLHTVPKAAVREAMNNLLARSDEVWVFGRLSLGVKVQIGIAKRLNKSVRYFDISELPVAVLPISAETAEEELRD</sequence>
<gene>
    <name evidence="2" type="ORF">JF888_05120</name>
</gene>
<dbReference type="InterPro" id="IPR056670">
    <property type="entry name" value="DUF7768"/>
</dbReference>
<proteinExistence type="predicted"/>
<dbReference type="AlphaFoldDB" id="A0A934K8R4"/>